<feature type="region of interest" description="Disordered" evidence="1">
    <location>
        <begin position="179"/>
        <end position="243"/>
    </location>
</feature>
<feature type="compositionally biased region" description="Low complexity" evidence="1">
    <location>
        <begin position="102"/>
        <end position="117"/>
    </location>
</feature>
<proteinExistence type="predicted"/>
<sequence>MSVKSVLHVHHGGGFQKIPHVVHGLEEMKKVECDTDYVSVDNIKGIAIELGMEKERLRKYTTGSQILVSIESDEEVRELILLSKSFEYVSLYVEYNDEPQSVVSANNGNESNNGDSDSMADDKYEEYGSKVEDGEVSWIRGEKKKMHDEMVADLDELRAKNRENWGERNDFDDIYSYYQESDDADSPASSESDDDDDDGDKGRKSANSRPSIQTEKKGNYKFKRRPEEEERRPKSQHGVVSCSGGTAKYSLLKNTDPSTCAQLASARPETASAAVTEVGAIPGHTVSIVSSSYGSEVE</sequence>
<evidence type="ECO:0000256" key="1">
    <source>
        <dbReference type="SAM" id="MobiDB-lite"/>
    </source>
</evidence>
<accession>A0A9Q1QAZ8</accession>
<reference evidence="2" key="1">
    <citation type="submission" date="2022-04" db="EMBL/GenBank/DDBJ databases">
        <title>Carnegiea gigantea Genome sequencing and assembly v2.</title>
        <authorList>
            <person name="Copetti D."/>
            <person name="Sanderson M.J."/>
            <person name="Burquez A."/>
            <person name="Wojciechowski M.F."/>
        </authorList>
    </citation>
    <scope>NUCLEOTIDE SEQUENCE</scope>
    <source>
        <strain evidence="2">SGP5-SGP5p</strain>
        <tissue evidence="2">Aerial part</tissue>
    </source>
</reference>
<dbReference type="Proteomes" id="UP001153076">
    <property type="component" value="Unassembled WGS sequence"/>
</dbReference>
<comment type="caution">
    <text evidence="2">The sequence shown here is derived from an EMBL/GenBank/DDBJ whole genome shotgun (WGS) entry which is preliminary data.</text>
</comment>
<evidence type="ECO:0000313" key="2">
    <source>
        <dbReference type="EMBL" id="KAJ8435492.1"/>
    </source>
</evidence>
<evidence type="ECO:0000313" key="3">
    <source>
        <dbReference type="Proteomes" id="UP001153076"/>
    </source>
</evidence>
<protein>
    <submittedName>
        <fullName evidence="2">Uncharacterized protein</fullName>
    </submittedName>
</protein>
<organism evidence="2 3">
    <name type="scientific">Carnegiea gigantea</name>
    <dbReference type="NCBI Taxonomy" id="171969"/>
    <lineage>
        <taxon>Eukaryota</taxon>
        <taxon>Viridiplantae</taxon>
        <taxon>Streptophyta</taxon>
        <taxon>Embryophyta</taxon>
        <taxon>Tracheophyta</taxon>
        <taxon>Spermatophyta</taxon>
        <taxon>Magnoliopsida</taxon>
        <taxon>eudicotyledons</taxon>
        <taxon>Gunneridae</taxon>
        <taxon>Pentapetalae</taxon>
        <taxon>Caryophyllales</taxon>
        <taxon>Cactineae</taxon>
        <taxon>Cactaceae</taxon>
        <taxon>Cactoideae</taxon>
        <taxon>Echinocereeae</taxon>
        <taxon>Carnegiea</taxon>
    </lineage>
</organism>
<name>A0A9Q1QAZ8_9CARY</name>
<feature type="region of interest" description="Disordered" evidence="1">
    <location>
        <begin position="102"/>
        <end position="122"/>
    </location>
</feature>
<dbReference type="AlphaFoldDB" id="A0A9Q1QAZ8"/>
<feature type="compositionally biased region" description="Acidic residues" evidence="1">
    <location>
        <begin position="180"/>
        <end position="199"/>
    </location>
</feature>
<dbReference type="EMBL" id="JAKOGI010000410">
    <property type="protein sequence ID" value="KAJ8435492.1"/>
    <property type="molecule type" value="Genomic_DNA"/>
</dbReference>
<gene>
    <name evidence="2" type="ORF">Cgig2_033231</name>
</gene>
<keyword evidence="3" id="KW-1185">Reference proteome</keyword>